<evidence type="ECO:0000256" key="1">
    <source>
        <dbReference type="SAM" id="Coils"/>
    </source>
</evidence>
<evidence type="ECO:0000313" key="3">
    <source>
        <dbReference type="EMBL" id="CEM37649.1"/>
    </source>
</evidence>
<feature type="coiled-coil region" evidence="1">
    <location>
        <begin position="139"/>
        <end position="173"/>
    </location>
</feature>
<dbReference type="InParanoid" id="A0A0G4H2E9"/>
<keyword evidence="1" id="KW-0175">Coiled coil</keyword>
<evidence type="ECO:0000256" key="2">
    <source>
        <dbReference type="SAM" id="MobiDB-lite"/>
    </source>
</evidence>
<feature type="region of interest" description="Disordered" evidence="2">
    <location>
        <begin position="1"/>
        <end position="32"/>
    </location>
</feature>
<dbReference type="VEuPathDB" id="CryptoDB:Vbra_19348"/>
<protein>
    <submittedName>
        <fullName evidence="3">Uncharacterized protein</fullName>
    </submittedName>
</protein>
<organism evidence="3 4">
    <name type="scientific">Vitrella brassicaformis (strain CCMP3155)</name>
    <dbReference type="NCBI Taxonomy" id="1169540"/>
    <lineage>
        <taxon>Eukaryota</taxon>
        <taxon>Sar</taxon>
        <taxon>Alveolata</taxon>
        <taxon>Colpodellida</taxon>
        <taxon>Vitrellaceae</taxon>
        <taxon>Vitrella</taxon>
    </lineage>
</organism>
<dbReference type="Proteomes" id="UP000041254">
    <property type="component" value="Unassembled WGS sequence"/>
</dbReference>
<accession>A0A0G4H2E9</accession>
<name>A0A0G4H2E9_VITBC</name>
<keyword evidence="4" id="KW-1185">Reference proteome</keyword>
<evidence type="ECO:0000313" key="4">
    <source>
        <dbReference type="Proteomes" id="UP000041254"/>
    </source>
</evidence>
<feature type="region of interest" description="Disordered" evidence="2">
    <location>
        <begin position="45"/>
        <end position="81"/>
    </location>
</feature>
<proteinExistence type="predicted"/>
<dbReference type="AlphaFoldDB" id="A0A0G4H2E9"/>
<sequence length="176" mass="19157">MKAGEKEASQGEDAAATFEPCPLSETPDKPNFTCCLHSPRRKVKQSASPVEVELPRSPGGGFSPLPRPVPLSSTFSHPRPRYGLDSARVMSPRLGLPAATGHPLLSWSGDTALVASAAVPPYPINENRSSTTHELALLLAKAESRCERYSRQLDDFQEQYALTSARLRQSEEDLET</sequence>
<dbReference type="EMBL" id="CDMY01000947">
    <property type="protein sequence ID" value="CEM37649.1"/>
    <property type="molecule type" value="Genomic_DNA"/>
</dbReference>
<reference evidence="3 4" key="1">
    <citation type="submission" date="2014-11" db="EMBL/GenBank/DDBJ databases">
        <authorList>
            <person name="Zhu J."/>
            <person name="Qi W."/>
            <person name="Song R."/>
        </authorList>
    </citation>
    <scope>NUCLEOTIDE SEQUENCE [LARGE SCALE GENOMIC DNA]</scope>
</reference>
<gene>
    <name evidence="3" type="ORF">Vbra_19348</name>
</gene>